<dbReference type="AlphaFoldDB" id="A0A2I4D4P1"/>
<dbReference type="GeneID" id="106534941"/>
<evidence type="ECO:0000256" key="1">
    <source>
        <dbReference type="ARBA" id="ARBA00004123"/>
    </source>
</evidence>
<evidence type="ECO:0000256" key="2">
    <source>
        <dbReference type="ARBA" id="ARBA00023015"/>
    </source>
</evidence>
<keyword evidence="4" id="KW-0804">Transcription</keyword>
<proteinExistence type="predicted"/>
<dbReference type="KEGG" id="alim:106534941"/>
<evidence type="ECO:0000256" key="6">
    <source>
        <dbReference type="SAM" id="MobiDB-lite"/>
    </source>
</evidence>
<accession>A0A2I4D4P1</accession>
<dbReference type="Gene3D" id="1.10.10.60">
    <property type="entry name" value="Homeodomain-like"/>
    <property type="match status" value="1"/>
</dbReference>
<dbReference type="Proteomes" id="UP000192220">
    <property type="component" value="Unplaced"/>
</dbReference>
<name>A0A2I4D4P1_AUSLI</name>
<dbReference type="InParanoid" id="A0A2I4D4P1"/>
<evidence type="ECO:0000259" key="7">
    <source>
        <dbReference type="Pfam" id="PF13837"/>
    </source>
</evidence>
<dbReference type="OrthoDB" id="8933168at2759"/>
<dbReference type="PANTHER" id="PTHR21654:SF84">
    <property type="entry name" value="SI:DKEY-66I24.7"/>
    <property type="match status" value="1"/>
</dbReference>
<dbReference type="PANTHER" id="PTHR21654">
    <property type="entry name" value="FI21293P1"/>
    <property type="match status" value="1"/>
</dbReference>
<dbReference type="InterPro" id="IPR044822">
    <property type="entry name" value="Myb_DNA-bind_4"/>
</dbReference>
<protein>
    <submittedName>
        <fullName evidence="9">Uncharacterized protein LOC106534941</fullName>
    </submittedName>
</protein>
<gene>
    <name evidence="9" type="primary">LOC106534941</name>
</gene>
<keyword evidence="2" id="KW-0805">Transcription regulation</keyword>
<keyword evidence="5" id="KW-0539">Nucleus</keyword>
<evidence type="ECO:0000313" key="8">
    <source>
        <dbReference type="Proteomes" id="UP000192220"/>
    </source>
</evidence>
<keyword evidence="3" id="KW-0238">DNA-binding</keyword>
<dbReference type="Pfam" id="PF13837">
    <property type="entry name" value="Myb_DNA-bind_4"/>
    <property type="match status" value="1"/>
</dbReference>
<keyword evidence="8" id="KW-1185">Reference proteome</keyword>
<feature type="region of interest" description="Disordered" evidence="6">
    <location>
        <begin position="129"/>
        <end position="165"/>
    </location>
</feature>
<reference evidence="9" key="1">
    <citation type="submission" date="2025-08" db="UniProtKB">
        <authorList>
            <consortium name="RefSeq"/>
        </authorList>
    </citation>
    <scope>IDENTIFICATION</scope>
</reference>
<organism evidence="8 9">
    <name type="scientific">Austrofundulus limnaeus</name>
    <name type="common">Annual killifish</name>
    <dbReference type="NCBI Taxonomy" id="52670"/>
    <lineage>
        <taxon>Eukaryota</taxon>
        <taxon>Metazoa</taxon>
        <taxon>Chordata</taxon>
        <taxon>Craniata</taxon>
        <taxon>Vertebrata</taxon>
        <taxon>Euteleostomi</taxon>
        <taxon>Actinopterygii</taxon>
        <taxon>Neopterygii</taxon>
        <taxon>Teleostei</taxon>
        <taxon>Neoteleostei</taxon>
        <taxon>Acanthomorphata</taxon>
        <taxon>Ovalentaria</taxon>
        <taxon>Atherinomorphae</taxon>
        <taxon>Cyprinodontiformes</taxon>
        <taxon>Rivulidae</taxon>
        <taxon>Austrofundulus</taxon>
    </lineage>
</organism>
<dbReference type="GO" id="GO:0005634">
    <property type="term" value="C:nucleus"/>
    <property type="evidence" value="ECO:0007669"/>
    <property type="project" value="UniProtKB-SubCell"/>
</dbReference>
<dbReference type="RefSeq" id="XP_013887215.1">
    <property type="nucleotide sequence ID" value="XM_014031761.1"/>
</dbReference>
<dbReference type="GO" id="GO:0003677">
    <property type="term" value="F:DNA binding"/>
    <property type="evidence" value="ECO:0007669"/>
    <property type="project" value="UniProtKB-KW"/>
</dbReference>
<evidence type="ECO:0000313" key="9">
    <source>
        <dbReference type="RefSeq" id="XP_013887215.1"/>
    </source>
</evidence>
<feature type="domain" description="Myb/SANT-like DNA-binding" evidence="7">
    <location>
        <begin position="10"/>
        <end position="97"/>
    </location>
</feature>
<evidence type="ECO:0000256" key="4">
    <source>
        <dbReference type="ARBA" id="ARBA00023163"/>
    </source>
</evidence>
<dbReference type="GO" id="GO:0010468">
    <property type="term" value="P:regulation of gene expression"/>
    <property type="evidence" value="ECO:0007669"/>
    <property type="project" value="UniProtKB-ARBA"/>
</dbReference>
<sequence>MASHVNKDFHKWTPQQTRRLIRFRTDNEHLFSQSKHAVKPLWESLIQELGLQGLVTPQQVSKKWENLKKKYKELGTPRPGGRGVAVATWQFFEDMQEALGGVPALEPPVIVASFDPEADYTCFQLKTEDFEPPEAGNSSGTASPSAPPESPTRSPKTKRVRRSEPILDFLKEESLKEQRRHEESEAKVDRFLDLFQRLIDKI</sequence>
<evidence type="ECO:0000256" key="3">
    <source>
        <dbReference type="ARBA" id="ARBA00023125"/>
    </source>
</evidence>
<comment type="subcellular location">
    <subcellularLocation>
        <location evidence="1">Nucleus</location>
    </subcellularLocation>
</comment>
<evidence type="ECO:0000256" key="5">
    <source>
        <dbReference type="ARBA" id="ARBA00023242"/>
    </source>
</evidence>